<dbReference type="PRINTS" id="PR00162">
    <property type="entry name" value="RIESKE"/>
</dbReference>
<evidence type="ECO:0000259" key="22">
    <source>
        <dbReference type="PROSITE" id="PS51296"/>
    </source>
</evidence>
<keyword evidence="8" id="KW-1003">Cell membrane</keyword>
<dbReference type="Proteomes" id="UP000424673">
    <property type="component" value="Plasmid unnamed1"/>
</dbReference>
<comment type="cofactor">
    <cofactor evidence="20">
        <name>[2Fe-2S] cluster</name>
        <dbReference type="ChEBI" id="CHEBI:190135"/>
    </cofactor>
    <text evidence="20">Binds 1 [2Fe-2S] cluster per subunit.</text>
</comment>
<evidence type="ECO:0000256" key="18">
    <source>
        <dbReference type="ARBA" id="ARBA00023157"/>
    </source>
</evidence>
<keyword evidence="13 20" id="KW-0249">Electron transport</keyword>
<keyword evidence="14 20" id="KW-1133">Transmembrane helix</keyword>
<evidence type="ECO:0000256" key="13">
    <source>
        <dbReference type="ARBA" id="ARBA00022982"/>
    </source>
</evidence>
<keyword evidence="12" id="KW-1278">Translocase</keyword>
<evidence type="ECO:0000256" key="20">
    <source>
        <dbReference type="RuleBase" id="RU004494"/>
    </source>
</evidence>
<evidence type="ECO:0000256" key="4">
    <source>
        <dbReference type="ARBA" id="ARBA00011649"/>
    </source>
</evidence>
<evidence type="ECO:0000313" key="24">
    <source>
        <dbReference type="Proteomes" id="UP000424673"/>
    </source>
</evidence>
<evidence type="ECO:0000256" key="9">
    <source>
        <dbReference type="ARBA" id="ARBA00022692"/>
    </source>
</evidence>
<keyword evidence="15" id="KW-0408">Iron</keyword>
<evidence type="ECO:0000256" key="14">
    <source>
        <dbReference type="ARBA" id="ARBA00022989"/>
    </source>
</evidence>
<keyword evidence="9 20" id="KW-0812">Transmembrane</keyword>
<comment type="subcellular location">
    <subcellularLocation>
        <location evidence="2">Cell membrane</location>
        <topology evidence="2">Single-pass membrane protein</topology>
    </subcellularLocation>
</comment>
<evidence type="ECO:0000256" key="7">
    <source>
        <dbReference type="ARBA" id="ARBA00022448"/>
    </source>
</evidence>
<keyword evidence="16" id="KW-0411">Iron-sulfur</keyword>
<dbReference type="EMBL" id="CP044329">
    <property type="protein sequence ID" value="QGM95790.1"/>
    <property type="molecule type" value="Genomic_DNA"/>
</dbReference>
<dbReference type="PROSITE" id="PS51296">
    <property type="entry name" value="RIESKE"/>
    <property type="match status" value="1"/>
</dbReference>
<keyword evidence="11" id="KW-0479">Metal-binding</keyword>
<dbReference type="InterPro" id="IPR005805">
    <property type="entry name" value="Rieske_Fe-S_prot_C"/>
</dbReference>
<evidence type="ECO:0000256" key="21">
    <source>
        <dbReference type="RuleBase" id="RU004497"/>
    </source>
</evidence>
<evidence type="ECO:0000256" key="19">
    <source>
        <dbReference type="ARBA" id="ARBA00029351"/>
    </source>
</evidence>
<dbReference type="PROSITE" id="PS51318">
    <property type="entry name" value="TAT"/>
    <property type="match status" value="1"/>
</dbReference>
<dbReference type="InterPro" id="IPR019470">
    <property type="entry name" value="Ubiq_cytC_Rdtase_Fe-S_su_TAT"/>
</dbReference>
<dbReference type="RefSeq" id="WP_154453955.1">
    <property type="nucleotide sequence ID" value="NZ_CP044329.1"/>
</dbReference>
<reference evidence="23 24" key="1">
    <citation type="journal article" date="2021" name="AMB Express">
        <title>Isolation and characterisation of Methylocystis spp. for poly-3-hydroxybutyrate production using waste methane feedstocks.</title>
        <authorList>
            <person name="Rumah B.L."/>
            <person name="Stead C.E."/>
            <person name="Claxton Stevens B.H."/>
            <person name="Minton N.P."/>
            <person name="Grosse-Honebrink A."/>
            <person name="Zhang Y."/>
        </authorList>
    </citation>
    <scope>NUCLEOTIDE SEQUENCE [LARGE SCALE GENOMIC DNA]</scope>
    <source>
        <strain evidence="23 24">BRCS1</strain>
    </source>
</reference>
<evidence type="ECO:0000256" key="5">
    <source>
        <dbReference type="ARBA" id="ARBA00012951"/>
    </source>
</evidence>
<proteinExistence type="inferred from homology"/>
<keyword evidence="10" id="KW-0001">2Fe-2S</keyword>
<protein>
    <recommendedName>
        <fullName evidence="6 20">Ubiquinol-cytochrome c reductase iron-sulfur subunit</fullName>
        <ecNumber evidence="5 20">7.1.1.8</ecNumber>
    </recommendedName>
</protein>
<evidence type="ECO:0000256" key="6">
    <source>
        <dbReference type="ARBA" id="ARBA00019816"/>
    </source>
</evidence>
<evidence type="ECO:0000256" key="2">
    <source>
        <dbReference type="ARBA" id="ARBA00004162"/>
    </source>
</evidence>
<dbReference type="Gene3D" id="1.20.5.510">
    <property type="entry name" value="Single helix bin"/>
    <property type="match status" value="1"/>
</dbReference>
<geneLocation type="plasmid" evidence="23 24">
    <name>unnamed1</name>
</geneLocation>
<dbReference type="Pfam" id="PF10399">
    <property type="entry name" value="UCR_Fe-S_N"/>
    <property type="match status" value="1"/>
</dbReference>
<dbReference type="SUPFAM" id="SSF50022">
    <property type="entry name" value="ISP domain"/>
    <property type="match status" value="1"/>
</dbReference>
<evidence type="ECO:0000256" key="11">
    <source>
        <dbReference type="ARBA" id="ARBA00022723"/>
    </source>
</evidence>
<comment type="miscellaneous">
    <text evidence="20">The Rieske protein is a high potential 2Fe-2S protein.</text>
</comment>
<comment type="subunit">
    <text evidence="4 21">The main subunits of complex b-c1 are: cytochrome b, cytochrome c1 and the Rieske protein.</text>
</comment>
<dbReference type="EC" id="7.1.1.8" evidence="5 20"/>
<organism evidence="23 24">
    <name type="scientific">Methylocystis rosea</name>
    <dbReference type="NCBI Taxonomy" id="173366"/>
    <lineage>
        <taxon>Bacteria</taxon>
        <taxon>Pseudomonadati</taxon>
        <taxon>Pseudomonadota</taxon>
        <taxon>Alphaproteobacteria</taxon>
        <taxon>Hyphomicrobiales</taxon>
        <taxon>Methylocystaceae</taxon>
        <taxon>Methylocystis</taxon>
    </lineage>
</organism>
<dbReference type="InterPro" id="IPR006317">
    <property type="entry name" value="Ubiquinol_cyt_c_Rdtase_Fe-S-su"/>
</dbReference>
<accession>A0ABX6EPQ0</accession>
<feature type="domain" description="Rieske" evidence="22">
    <location>
        <begin position="79"/>
        <end position="170"/>
    </location>
</feature>
<sequence>MAETAEAQPNRRDILYVATGAAAAAGMAGAVWPLIAQISPDASTLALSSVEVDISGIAEGQIVTVKWRGRPVFVRHRTRQEIEAAQNTPLSDLSDPQPDSARVKKPEWLIVVGICTHLGCIPIGYEGEYGGWLCPCHGSVFDTSGRIRAGPAPTNLEVPEYAFISATRVKIG</sequence>
<dbReference type="InterPro" id="IPR017941">
    <property type="entry name" value="Rieske_2Fe-2S"/>
</dbReference>
<dbReference type="PANTHER" id="PTHR10134">
    <property type="entry name" value="CYTOCHROME B-C1 COMPLEX SUBUNIT RIESKE, MITOCHONDRIAL"/>
    <property type="match status" value="1"/>
</dbReference>
<name>A0ABX6EPQ0_9HYPH</name>
<dbReference type="InterPro" id="IPR036922">
    <property type="entry name" value="Rieske_2Fe-2S_sf"/>
</dbReference>
<dbReference type="NCBIfam" id="TIGR01416">
    <property type="entry name" value="Rieske_proteo"/>
    <property type="match status" value="1"/>
</dbReference>
<comment type="similarity">
    <text evidence="3">Belongs to the Rieske iron-sulfur protein family.</text>
</comment>
<keyword evidence="23" id="KW-0614">Plasmid</keyword>
<evidence type="ECO:0000313" key="23">
    <source>
        <dbReference type="EMBL" id="QGM95790.1"/>
    </source>
</evidence>
<gene>
    <name evidence="23" type="primary">petA</name>
    <name evidence="23" type="ORF">F7D13_16945</name>
</gene>
<evidence type="ECO:0000256" key="17">
    <source>
        <dbReference type="ARBA" id="ARBA00023136"/>
    </source>
</evidence>
<feature type="transmembrane region" description="Helical" evidence="20">
    <location>
        <begin position="14"/>
        <end position="35"/>
    </location>
</feature>
<dbReference type="InterPro" id="IPR006311">
    <property type="entry name" value="TAT_signal"/>
</dbReference>
<evidence type="ECO:0000256" key="10">
    <source>
        <dbReference type="ARBA" id="ARBA00022714"/>
    </source>
</evidence>
<evidence type="ECO:0000256" key="1">
    <source>
        <dbReference type="ARBA" id="ARBA00002444"/>
    </source>
</evidence>
<evidence type="ECO:0000256" key="16">
    <source>
        <dbReference type="ARBA" id="ARBA00023014"/>
    </source>
</evidence>
<comment type="catalytic activity">
    <reaction evidence="19 20">
        <text>a quinol + 2 Fe(III)-[cytochrome c](out) = a quinone + 2 Fe(II)-[cytochrome c](out) + 2 H(+)(out)</text>
        <dbReference type="Rhea" id="RHEA:11484"/>
        <dbReference type="Rhea" id="RHEA-COMP:10350"/>
        <dbReference type="Rhea" id="RHEA-COMP:14399"/>
        <dbReference type="ChEBI" id="CHEBI:15378"/>
        <dbReference type="ChEBI" id="CHEBI:24646"/>
        <dbReference type="ChEBI" id="CHEBI:29033"/>
        <dbReference type="ChEBI" id="CHEBI:29034"/>
        <dbReference type="ChEBI" id="CHEBI:132124"/>
        <dbReference type="EC" id="7.1.1.8"/>
    </reaction>
</comment>
<dbReference type="Pfam" id="PF00355">
    <property type="entry name" value="Rieske"/>
    <property type="match status" value="1"/>
</dbReference>
<comment type="function">
    <text evidence="1">Component of the ubiquinol-cytochrome c reductase complex (complex III or cytochrome b-c1 complex), which is a respiratory chain that generates an electrochemical potential coupled to ATP synthesis.</text>
</comment>
<evidence type="ECO:0000256" key="3">
    <source>
        <dbReference type="ARBA" id="ARBA00010651"/>
    </source>
</evidence>
<keyword evidence="17 20" id="KW-0472">Membrane</keyword>
<evidence type="ECO:0000256" key="15">
    <source>
        <dbReference type="ARBA" id="ARBA00023004"/>
    </source>
</evidence>
<evidence type="ECO:0000256" key="8">
    <source>
        <dbReference type="ARBA" id="ARBA00022475"/>
    </source>
</evidence>
<keyword evidence="7 20" id="KW-0813">Transport</keyword>
<dbReference type="Gene3D" id="2.102.10.10">
    <property type="entry name" value="Rieske [2Fe-2S] iron-sulphur domain"/>
    <property type="match status" value="1"/>
</dbReference>
<keyword evidence="18" id="KW-1015">Disulfide bond</keyword>
<dbReference type="InterPro" id="IPR014349">
    <property type="entry name" value="Rieske_Fe-S_prot"/>
</dbReference>
<keyword evidence="24" id="KW-1185">Reference proteome</keyword>
<dbReference type="CDD" id="cd03470">
    <property type="entry name" value="Rieske_cytochrome_bc1"/>
    <property type="match status" value="1"/>
</dbReference>
<evidence type="ECO:0000256" key="12">
    <source>
        <dbReference type="ARBA" id="ARBA00022967"/>
    </source>
</evidence>